<dbReference type="PANTHER" id="PTHR31001:SF56">
    <property type="entry name" value="ZN(2)-C6 FUNGAL-TYPE DOMAIN-CONTAINING PROTEIN"/>
    <property type="match status" value="1"/>
</dbReference>
<dbReference type="SMART" id="SM00066">
    <property type="entry name" value="GAL4"/>
    <property type="match status" value="1"/>
</dbReference>
<dbReference type="PROSITE" id="PS00463">
    <property type="entry name" value="ZN2_CY6_FUNGAL_1"/>
    <property type="match status" value="1"/>
</dbReference>
<dbReference type="GO" id="GO:0008270">
    <property type="term" value="F:zinc ion binding"/>
    <property type="evidence" value="ECO:0007669"/>
    <property type="project" value="InterPro"/>
</dbReference>
<dbReference type="Pfam" id="PF00172">
    <property type="entry name" value="Zn_clus"/>
    <property type="match status" value="1"/>
</dbReference>
<protein>
    <recommendedName>
        <fullName evidence="4">Zn(2)-C6 fungal-type domain-containing protein</fullName>
    </recommendedName>
</protein>
<dbReference type="GO" id="GO:0005634">
    <property type="term" value="C:nucleus"/>
    <property type="evidence" value="ECO:0007669"/>
    <property type="project" value="UniProtKB-SubCell"/>
</dbReference>
<feature type="region of interest" description="Disordered" evidence="3">
    <location>
        <begin position="1"/>
        <end position="26"/>
    </location>
</feature>
<dbReference type="CDD" id="cd00067">
    <property type="entry name" value="GAL4"/>
    <property type="match status" value="1"/>
</dbReference>
<proteinExistence type="predicted"/>
<feature type="compositionally biased region" description="Polar residues" evidence="3">
    <location>
        <begin position="1"/>
        <end position="16"/>
    </location>
</feature>
<dbReference type="SUPFAM" id="SSF57701">
    <property type="entry name" value="Zn2/Cys6 DNA-binding domain"/>
    <property type="match status" value="1"/>
</dbReference>
<evidence type="ECO:0000256" key="2">
    <source>
        <dbReference type="ARBA" id="ARBA00023242"/>
    </source>
</evidence>
<sequence length="289" mass="31880">MSSPEASFNGLDSQGQKGPPGEVKKRKRGATRLSCAECRRLKLRCDRAIPCGSCVKRGCAAICPDGSLTTGKGNRATRFVLASTQDLHEKILELSNRVRDLEDGLRVSHSIHSTDNHPLLSDDLLRIKAPIQREGLTASGSNGNPDEQGGDVVDSFGSLAISDTGRTNFFGQATSSFNEGQQEQDREDRLAALRKLLPAEVLSLAGFFPIAPNISATPDVEAERIDRLRSLFWYLPPADEAADLRLIYFQHAGTTRYHWISLMNMFTINSTTQTLRHPSTTLFFRINLH</sequence>
<dbReference type="Proteomes" id="UP000186601">
    <property type="component" value="Unassembled WGS sequence"/>
</dbReference>
<comment type="subcellular location">
    <subcellularLocation>
        <location evidence="1">Nucleus</location>
    </subcellularLocation>
</comment>
<feature type="domain" description="Zn(2)-C6 fungal-type" evidence="4">
    <location>
        <begin position="34"/>
        <end position="63"/>
    </location>
</feature>
<evidence type="ECO:0000313" key="6">
    <source>
        <dbReference type="Proteomes" id="UP000186601"/>
    </source>
</evidence>
<dbReference type="EMBL" id="MLYV02001062">
    <property type="protein sequence ID" value="PSR73788.1"/>
    <property type="molecule type" value="Genomic_DNA"/>
</dbReference>
<reference evidence="5 6" key="1">
    <citation type="submission" date="2018-02" db="EMBL/GenBank/DDBJ databases">
        <title>Genome sequence of the basidiomycete white-rot fungus Phlebia centrifuga.</title>
        <authorList>
            <person name="Granchi Z."/>
            <person name="Peng M."/>
            <person name="de Vries R.P."/>
            <person name="Hilden K."/>
            <person name="Makela M.R."/>
            <person name="Grigoriev I."/>
            <person name="Riley R."/>
        </authorList>
    </citation>
    <scope>NUCLEOTIDE SEQUENCE [LARGE SCALE GENOMIC DNA]</scope>
    <source>
        <strain evidence="5 6">FBCC195</strain>
    </source>
</reference>
<evidence type="ECO:0000259" key="4">
    <source>
        <dbReference type="PROSITE" id="PS50048"/>
    </source>
</evidence>
<evidence type="ECO:0000256" key="3">
    <source>
        <dbReference type="SAM" id="MobiDB-lite"/>
    </source>
</evidence>
<keyword evidence="2" id="KW-0539">Nucleus</keyword>
<dbReference type="AlphaFoldDB" id="A0A2R6NN18"/>
<dbReference type="InterPro" id="IPR050613">
    <property type="entry name" value="Sec_Metabolite_Reg"/>
</dbReference>
<dbReference type="OrthoDB" id="424974at2759"/>
<dbReference type="InterPro" id="IPR001138">
    <property type="entry name" value="Zn2Cys6_DnaBD"/>
</dbReference>
<name>A0A2R6NN18_9APHY</name>
<evidence type="ECO:0000313" key="5">
    <source>
        <dbReference type="EMBL" id="PSR73788.1"/>
    </source>
</evidence>
<gene>
    <name evidence="5" type="ORF">PHLCEN_2v10358</name>
</gene>
<evidence type="ECO:0000256" key="1">
    <source>
        <dbReference type="ARBA" id="ARBA00004123"/>
    </source>
</evidence>
<dbReference type="PANTHER" id="PTHR31001">
    <property type="entry name" value="UNCHARACTERIZED TRANSCRIPTIONAL REGULATORY PROTEIN"/>
    <property type="match status" value="1"/>
</dbReference>
<dbReference type="InterPro" id="IPR036864">
    <property type="entry name" value="Zn2-C6_fun-type_DNA-bd_sf"/>
</dbReference>
<keyword evidence="6" id="KW-1185">Reference proteome</keyword>
<dbReference type="GO" id="GO:0000981">
    <property type="term" value="F:DNA-binding transcription factor activity, RNA polymerase II-specific"/>
    <property type="evidence" value="ECO:0007669"/>
    <property type="project" value="InterPro"/>
</dbReference>
<dbReference type="Gene3D" id="4.10.240.10">
    <property type="entry name" value="Zn(2)-C6 fungal-type DNA-binding domain"/>
    <property type="match status" value="1"/>
</dbReference>
<organism evidence="5 6">
    <name type="scientific">Hermanssonia centrifuga</name>
    <dbReference type="NCBI Taxonomy" id="98765"/>
    <lineage>
        <taxon>Eukaryota</taxon>
        <taxon>Fungi</taxon>
        <taxon>Dikarya</taxon>
        <taxon>Basidiomycota</taxon>
        <taxon>Agaricomycotina</taxon>
        <taxon>Agaricomycetes</taxon>
        <taxon>Polyporales</taxon>
        <taxon>Meruliaceae</taxon>
        <taxon>Hermanssonia</taxon>
    </lineage>
</organism>
<dbReference type="PROSITE" id="PS50048">
    <property type="entry name" value="ZN2_CY6_FUNGAL_2"/>
    <property type="match status" value="1"/>
</dbReference>
<accession>A0A2R6NN18</accession>
<comment type="caution">
    <text evidence="5">The sequence shown here is derived from an EMBL/GenBank/DDBJ whole genome shotgun (WGS) entry which is preliminary data.</text>
</comment>